<reference evidence="2" key="1">
    <citation type="submission" date="2020-06" db="EMBL/GenBank/DDBJ databases">
        <title>Draft genome of Bugula neritina, a colonial animal packing powerful symbionts and potential medicines.</title>
        <authorList>
            <person name="Rayko M."/>
        </authorList>
    </citation>
    <scope>NUCLEOTIDE SEQUENCE [LARGE SCALE GENOMIC DNA]</scope>
    <source>
        <strain evidence="2">Kwan_BN1</strain>
    </source>
</reference>
<evidence type="ECO:0000256" key="1">
    <source>
        <dbReference type="SAM" id="MobiDB-lite"/>
    </source>
</evidence>
<evidence type="ECO:0000313" key="3">
    <source>
        <dbReference type="Proteomes" id="UP000593567"/>
    </source>
</evidence>
<accession>A0A7J7K677</accession>
<gene>
    <name evidence="2" type="ORF">EB796_008657</name>
</gene>
<protein>
    <submittedName>
        <fullName evidence="2">Uncharacterized protein</fullName>
    </submittedName>
</protein>
<evidence type="ECO:0000313" key="2">
    <source>
        <dbReference type="EMBL" id="KAF6033076.1"/>
    </source>
</evidence>
<name>A0A7J7K677_BUGNE</name>
<proteinExistence type="predicted"/>
<feature type="region of interest" description="Disordered" evidence="1">
    <location>
        <begin position="711"/>
        <end position="737"/>
    </location>
</feature>
<feature type="compositionally biased region" description="Polar residues" evidence="1">
    <location>
        <begin position="436"/>
        <end position="521"/>
    </location>
</feature>
<feature type="region of interest" description="Disordered" evidence="1">
    <location>
        <begin position="378"/>
        <end position="595"/>
    </location>
</feature>
<dbReference type="Proteomes" id="UP000593567">
    <property type="component" value="Unassembled WGS sequence"/>
</dbReference>
<feature type="compositionally biased region" description="Polar residues" evidence="1">
    <location>
        <begin position="407"/>
        <end position="417"/>
    </location>
</feature>
<sequence length="737" mass="80135">MDVTDYELPSEFQAIADIIDFTHYYDATTVNIACQNDSSTSLLYIVSDAAVKHPRKLINFSSEDVHSKKGGLSRGWQQLGDSVLVLSKLTSEINVSYKVCAATNSEDDDKPLMTTYDADFNVVSGEENLSSILEKTNVFSKKKKLVRYLKAMESDNTFSVIISLKGAGNHSILHCSPQSPGDILLRKKTSGVMTASLKTYLSLAFLIPKIKLVIEEEELVSALWVRALCQSETFSLPSQEQCAEGEIEGDNPILMTVGYSSHWPLQQMLVFYHGGRLVRSIKPMARSRSMYKVVGIVQNSYGADSTEFSDMYPVIVAAYVKEMESIRSSPIRVAKLNGEWARCGICLKWRLLGQPLDDGMELVCSNFDMLTSCEDPEANLLPPAGSNKLPPTTPTPRRKPAPPRSIRSGSPINIQLSSKKRKISANLENEAPFGLSSPNTLSPINSASPSRDVSPTKSASPSRDVSPTKSASPSKVVSPTKSASPSKVVSPTKSASPSKVVSPTKSASPSKIVSPTKSASPTKPVKHDVSPSKVVSGAGDPASPLKSPTKKSAQENSVYDFTDSDEGRKSPEIGMQDVVPDSLNGDSSPETEGAASSLNLHIPSHSDAAATVSEDLLNKNGGDLLNKSADKPLLEDYYSLSDDEDPKTLKIKQLSSELRQSQRRHDMLRKPLIVFLNSMISEEMAKANMKLVVDENSTTEELVSMLMQYNEDTDKLKSGSAKKSSPRKTTKRARKGI</sequence>
<organism evidence="2 3">
    <name type="scientific">Bugula neritina</name>
    <name type="common">Brown bryozoan</name>
    <name type="synonym">Sertularia neritina</name>
    <dbReference type="NCBI Taxonomy" id="10212"/>
    <lineage>
        <taxon>Eukaryota</taxon>
        <taxon>Metazoa</taxon>
        <taxon>Spiralia</taxon>
        <taxon>Lophotrochozoa</taxon>
        <taxon>Bryozoa</taxon>
        <taxon>Gymnolaemata</taxon>
        <taxon>Cheilostomatida</taxon>
        <taxon>Flustrina</taxon>
        <taxon>Buguloidea</taxon>
        <taxon>Bugulidae</taxon>
        <taxon>Bugula</taxon>
    </lineage>
</organism>
<dbReference type="AlphaFoldDB" id="A0A7J7K677"/>
<dbReference type="EMBL" id="VXIV02001458">
    <property type="protein sequence ID" value="KAF6033076.1"/>
    <property type="molecule type" value="Genomic_DNA"/>
</dbReference>
<comment type="caution">
    <text evidence="2">The sequence shown here is derived from an EMBL/GenBank/DDBJ whole genome shotgun (WGS) entry which is preliminary data.</text>
</comment>
<keyword evidence="3" id="KW-1185">Reference proteome</keyword>
<dbReference type="OrthoDB" id="9950927at2759"/>
<feature type="compositionally biased region" description="Polar residues" evidence="1">
    <location>
        <begin position="550"/>
        <end position="559"/>
    </location>
</feature>
<feature type="compositionally biased region" description="Basic residues" evidence="1">
    <location>
        <begin position="724"/>
        <end position="737"/>
    </location>
</feature>
<feature type="compositionally biased region" description="Polar residues" evidence="1">
    <location>
        <begin position="584"/>
        <end position="595"/>
    </location>
</feature>